<reference evidence="5" key="2">
    <citation type="submission" date="2021-04" db="EMBL/GenBank/DDBJ databases">
        <authorList>
            <person name="Gilroy R."/>
        </authorList>
    </citation>
    <scope>NUCLEOTIDE SEQUENCE</scope>
    <source>
        <strain evidence="5">CHK185-5351</strain>
    </source>
</reference>
<dbReference type="InterPro" id="IPR029056">
    <property type="entry name" value="Ribokinase-like"/>
</dbReference>
<dbReference type="GO" id="GO:0016301">
    <property type="term" value="F:kinase activity"/>
    <property type="evidence" value="ECO:0007669"/>
    <property type="project" value="UniProtKB-KW"/>
</dbReference>
<dbReference type="Pfam" id="PF00294">
    <property type="entry name" value="PfkB"/>
    <property type="match status" value="1"/>
</dbReference>
<evidence type="ECO:0000259" key="4">
    <source>
        <dbReference type="Pfam" id="PF00294"/>
    </source>
</evidence>
<dbReference type="PANTHER" id="PTHR43320:SF2">
    <property type="entry name" value="2-DEHYDRO-3-DEOXYGLUCONOKINASE_2-DEHYDRO-3-DEOXYGALACTONOKINASE"/>
    <property type="match status" value="1"/>
</dbReference>
<evidence type="ECO:0000313" key="5">
    <source>
        <dbReference type="EMBL" id="HJC14378.1"/>
    </source>
</evidence>
<dbReference type="SUPFAM" id="SSF53613">
    <property type="entry name" value="Ribokinase-like"/>
    <property type="match status" value="1"/>
</dbReference>
<dbReference type="EMBL" id="DWWU01000005">
    <property type="protein sequence ID" value="HJC14378.1"/>
    <property type="molecule type" value="Genomic_DNA"/>
</dbReference>
<keyword evidence="3 5" id="KW-0418">Kinase</keyword>
<keyword evidence="2" id="KW-0808">Transferase</keyword>
<gene>
    <name evidence="5" type="ORF">H9705_00930</name>
</gene>
<comment type="similarity">
    <text evidence="1">Belongs to the carbohydrate kinase PfkB family.</text>
</comment>
<protein>
    <submittedName>
        <fullName evidence="5">Sugar kinase</fullName>
    </submittedName>
</protein>
<organism evidence="5 6">
    <name type="scientific">Candidatus Fusicatenibacter intestinigallinarum</name>
    <dbReference type="NCBI Taxonomy" id="2838598"/>
    <lineage>
        <taxon>Bacteria</taxon>
        <taxon>Bacillati</taxon>
        <taxon>Bacillota</taxon>
        <taxon>Clostridia</taxon>
        <taxon>Lachnospirales</taxon>
        <taxon>Lachnospiraceae</taxon>
        <taxon>Fusicatenibacter</taxon>
    </lineage>
</organism>
<dbReference type="CDD" id="cd01166">
    <property type="entry name" value="KdgK"/>
    <property type="match status" value="1"/>
</dbReference>
<evidence type="ECO:0000256" key="2">
    <source>
        <dbReference type="ARBA" id="ARBA00022679"/>
    </source>
</evidence>
<feature type="domain" description="Carbohydrate kinase PfkB" evidence="4">
    <location>
        <begin position="2"/>
        <end position="308"/>
    </location>
</feature>
<proteinExistence type="inferred from homology"/>
<dbReference type="PANTHER" id="PTHR43320">
    <property type="entry name" value="SUGAR KINASE"/>
    <property type="match status" value="1"/>
</dbReference>
<dbReference type="Gene3D" id="3.40.1190.20">
    <property type="match status" value="1"/>
</dbReference>
<dbReference type="AlphaFoldDB" id="A0A9D2N797"/>
<dbReference type="InterPro" id="IPR052700">
    <property type="entry name" value="Carb_kinase_PfkB-like"/>
</dbReference>
<reference evidence="5" key="1">
    <citation type="journal article" date="2021" name="PeerJ">
        <title>Extensive microbial diversity within the chicken gut microbiome revealed by metagenomics and culture.</title>
        <authorList>
            <person name="Gilroy R."/>
            <person name="Ravi A."/>
            <person name="Getino M."/>
            <person name="Pursley I."/>
            <person name="Horton D.L."/>
            <person name="Alikhan N.F."/>
            <person name="Baker D."/>
            <person name="Gharbi K."/>
            <person name="Hall N."/>
            <person name="Watson M."/>
            <person name="Adriaenssens E.M."/>
            <person name="Foster-Nyarko E."/>
            <person name="Jarju S."/>
            <person name="Secka A."/>
            <person name="Antonio M."/>
            <person name="Oren A."/>
            <person name="Chaudhuri R.R."/>
            <person name="La Ragione R."/>
            <person name="Hildebrand F."/>
            <person name="Pallen M.J."/>
        </authorList>
    </citation>
    <scope>NUCLEOTIDE SEQUENCE</scope>
    <source>
        <strain evidence="5">CHK185-5351</strain>
    </source>
</reference>
<comment type="caution">
    <text evidence="5">The sequence shown here is derived from an EMBL/GenBank/DDBJ whole genome shotgun (WGS) entry which is preliminary data.</text>
</comment>
<name>A0A9D2N797_9FIRM</name>
<sequence>MKVMTFGEIMLRLKTPEYLRILQADAFEASYGGAESNVAVSLAMFGDEAAYVTKLPDNPVGLAALGEVRRFGVDTSRVIRGGSRLGIYYFEKGTDIRPTNVVYDREYSALALSEAAEFDWETILRDIDVFYFSGVTPAISESVEQEVREALAFCRAHGIQVVCDLNYRSKMWSTEKAQKVMGELMNYVDLCIANDEDFESTLGIHAFDGDMAHGIDQIDSYKEGMKEILRQYPGCKAVASVLRNMRTVEDGDWMGIYLKDGVFYESPVHTVHSLEAVGAGDAFAGGLLHGIVREFDPQKTIDFAISASVLKLMIQKDFNIVTEKDVLQVMKSKDTNLQR</sequence>
<evidence type="ECO:0000313" key="6">
    <source>
        <dbReference type="Proteomes" id="UP000823849"/>
    </source>
</evidence>
<accession>A0A9D2N797</accession>
<evidence type="ECO:0000256" key="1">
    <source>
        <dbReference type="ARBA" id="ARBA00010688"/>
    </source>
</evidence>
<dbReference type="Proteomes" id="UP000823849">
    <property type="component" value="Unassembled WGS sequence"/>
</dbReference>
<evidence type="ECO:0000256" key="3">
    <source>
        <dbReference type="ARBA" id="ARBA00022777"/>
    </source>
</evidence>
<dbReference type="InterPro" id="IPR011611">
    <property type="entry name" value="PfkB_dom"/>
</dbReference>